<evidence type="ECO:0000313" key="2">
    <source>
        <dbReference type="EMBL" id="KAF1829953.1"/>
    </source>
</evidence>
<proteinExistence type="predicted"/>
<accession>A0A6A5K997</accession>
<protein>
    <submittedName>
        <fullName evidence="2">Uncharacterized protein</fullName>
    </submittedName>
</protein>
<sequence length="118" mass="13501">MMQQRTLHSSLTVCLYGPVYLLLIRNLLRGLDEEGLHVMLSGCDPTTFSIRISRRNQHLVPTCCSDAVAPGNRDAQWKPCNFQQHILTSSRREKENIVMDTQTCLREHNTLTRNDSFG</sequence>
<keyword evidence="1" id="KW-0812">Transmembrane</keyword>
<feature type="transmembrane region" description="Helical" evidence="1">
    <location>
        <begin position="6"/>
        <end position="24"/>
    </location>
</feature>
<dbReference type="Proteomes" id="UP000800040">
    <property type="component" value="Unassembled WGS sequence"/>
</dbReference>
<dbReference type="EMBL" id="ML975416">
    <property type="protein sequence ID" value="KAF1829953.1"/>
    <property type="molecule type" value="Genomic_DNA"/>
</dbReference>
<keyword evidence="3" id="KW-1185">Reference proteome</keyword>
<reference evidence="2" key="1">
    <citation type="submission" date="2020-01" db="EMBL/GenBank/DDBJ databases">
        <authorList>
            <consortium name="DOE Joint Genome Institute"/>
            <person name="Haridas S."/>
            <person name="Albert R."/>
            <person name="Binder M."/>
            <person name="Bloem J."/>
            <person name="Labutti K."/>
            <person name="Salamov A."/>
            <person name="Andreopoulos B."/>
            <person name="Baker S.E."/>
            <person name="Barry K."/>
            <person name="Bills G."/>
            <person name="Bluhm B.H."/>
            <person name="Cannon C."/>
            <person name="Castanera R."/>
            <person name="Culley D.E."/>
            <person name="Daum C."/>
            <person name="Ezra D."/>
            <person name="Gonzalez J.B."/>
            <person name="Henrissat B."/>
            <person name="Kuo A."/>
            <person name="Liang C."/>
            <person name="Lipzen A."/>
            <person name="Lutzoni F."/>
            <person name="Magnuson J."/>
            <person name="Mondo S."/>
            <person name="Nolan M."/>
            <person name="Ohm R."/>
            <person name="Pangilinan J."/>
            <person name="Park H.-J."/>
            <person name="Ramirez L."/>
            <person name="Alfaro M."/>
            <person name="Sun H."/>
            <person name="Tritt A."/>
            <person name="Yoshinaga Y."/>
            <person name="Zwiers L.-H."/>
            <person name="Turgeon B.G."/>
            <person name="Goodwin S.B."/>
            <person name="Spatafora J.W."/>
            <person name="Crous P.W."/>
            <person name="Grigoriev I.V."/>
        </authorList>
    </citation>
    <scope>NUCLEOTIDE SEQUENCE</scope>
    <source>
        <strain evidence="2">P77</strain>
    </source>
</reference>
<keyword evidence="1" id="KW-1133">Transmembrane helix</keyword>
<evidence type="ECO:0000256" key="1">
    <source>
        <dbReference type="SAM" id="Phobius"/>
    </source>
</evidence>
<dbReference type="AlphaFoldDB" id="A0A6A5K997"/>
<organism evidence="2 3">
    <name type="scientific">Decorospora gaudefroyi</name>
    <dbReference type="NCBI Taxonomy" id="184978"/>
    <lineage>
        <taxon>Eukaryota</taxon>
        <taxon>Fungi</taxon>
        <taxon>Dikarya</taxon>
        <taxon>Ascomycota</taxon>
        <taxon>Pezizomycotina</taxon>
        <taxon>Dothideomycetes</taxon>
        <taxon>Pleosporomycetidae</taxon>
        <taxon>Pleosporales</taxon>
        <taxon>Pleosporineae</taxon>
        <taxon>Pleosporaceae</taxon>
        <taxon>Decorospora</taxon>
    </lineage>
</organism>
<gene>
    <name evidence="2" type="ORF">BDW02DRAFT_124596</name>
</gene>
<name>A0A6A5K997_9PLEO</name>
<evidence type="ECO:0000313" key="3">
    <source>
        <dbReference type="Proteomes" id="UP000800040"/>
    </source>
</evidence>
<keyword evidence="1" id="KW-0472">Membrane</keyword>